<feature type="signal peptide" evidence="1">
    <location>
        <begin position="1"/>
        <end position="18"/>
    </location>
</feature>
<comment type="caution">
    <text evidence="2">The sequence shown here is derived from an EMBL/GenBank/DDBJ whole genome shotgun (WGS) entry which is preliminary data.</text>
</comment>
<dbReference type="EMBL" id="QRAO01000002">
    <property type="protein sequence ID" value="RDK86900.1"/>
    <property type="molecule type" value="Genomic_DNA"/>
</dbReference>
<reference evidence="2 3" key="1">
    <citation type="submission" date="2018-07" db="EMBL/GenBank/DDBJ databases">
        <title>Genomic Encyclopedia of Type Strains, Phase IV (KMG-IV): sequencing the most valuable type-strain genomes for metagenomic binning, comparative biology and taxonomic classification.</title>
        <authorList>
            <person name="Goeker M."/>
        </authorList>
    </citation>
    <scope>NUCLEOTIDE SEQUENCE [LARGE SCALE GENOMIC DNA]</scope>
    <source>
        <strain evidence="2 3">DSM 101478</strain>
    </source>
</reference>
<evidence type="ECO:0008006" key="4">
    <source>
        <dbReference type="Google" id="ProtNLM"/>
    </source>
</evidence>
<dbReference type="AlphaFoldDB" id="A0A370QFT3"/>
<protein>
    <recommendedName>
        <fullName evidence="4">LTXXQ motif family protein</fullName>
    </recommendedName>
</protein>
<evidence type="ECO:0000256" key="1">
    <source>
        <dbReference type="SAM" id="SignalP"/>
    </source>
</evidence>
<dbReference type="Proteomes" id="UP000255317">
    <property type="component" value="Unassembled WGS sequence"/>
</dbReference>
<organism evidence="2 3">
    <name type="scientific">Marinirhabdus gelatinilytica</name>
    <dbReference type="NCBI Taxonomy" id="1703343"/>
    <lineage>
        <taxon>Bacteria</taxon>
        <taxon>Pseudomonadati</taxon>
        <taxon>Bacteroidota</taxon>
        <taxon>Flavobacteriia</taxon>
        <taxon>Flavobacteriales</taxon>
        <taxon>Flavobacteriaceae</taxon>
    </lineage>
</organism>
<dbReference type="OrthoDB" id="675330at2"/>
<keyword evidence="1" id="KW-0732">Signal</keyword>
<accession>A0A370QFT3</accession>
<keyword evidence="3" id="KW-1185">Reference proteome</keyword>
<dbReference type="RefSeq" id="WP_115123126.1">
    <property type="nucleotide sequence ID" value="NZ_QRAO01000002.1"/>
</dbReference>
<sequence length="143" mass="16787">MKKALILLILCFTTALFAQSKHEKIKALKVAHITKELDLTTKEAEEFWPIYNASEEKLHALRRTERKEIIKKIKDDFESLTNAEATALIEKSITIKEKELETFRQLVKDLKGIIPPKKIILLRKAEEDFKRQLLERFKKKRGN</sequence>
<evidence type="ECO:0000313" key="2">
    <source>
        <dbReference type="EMBL" id="RDK86900.1"/>
    </source>
</evidence>
<name>A0A370QFT3_9FLAO</name>
<proteinExistence type="predicted"/>
<gene>
    <name evidence="2" type="ORF">C8D94_10278</name>
</gene>
<evidence type="ECO:0000313" key="3">
    <source>
        <dbReference type="Proteomes" id="UP000255317"/>
    </source>
</evidence>
<feature type="chain" id="PRO_5016835267" description="LTXXQ motif family protein" evidence="1">
    <location>
        <begin position="19"/>
        <end position="143"/>
    </location>
</feature>